<keyword evidence="3" id="KW-1185">Reference proteome</keyword>
<dbReference type="Gene3D" id="3.90.550.10">
    <property type="entry name" value="Spore Coat Polysaccharide Biosynthesis Protein SpsA, Chain A"/>
    <property type="match status" value="1"/>
</dbReference>
<dbReference type="RefSeq" id="WP_115372815.1">
    <property type="nucleotide sequence ID" value="NZ_QASA01000001.1"/>
</dbReference>
<organism evidence="2 3">
    <name type="scientific">Adhaeribacter pallidiroseus</name>
    <dbReference type="NCBI Taxonomy" id="2072847"/>
    <lineage>
        <taxon>Bacteria</taxon>
        <taxon>Pseudomonadati</taxon>
        <taxon>Bacteroidota</taxon>
        <taxon>Cytophagia</taxon>
        <taxon>Cytophagales</taxon>
        <taxon>Hymenobacteraceae</taxon>
        <taxon>Adhaeribacter</taxon>
    </lineage>
</organism>
<dbReference type="SUPFAM" id="SSF53448">
    <property type="entry name" value="Nucleotide-diphospho-sugar transferases"/>
    <property type="match status" value="1"/>
</dbReference>
<keyword evidence="2" id="KW-0808">Transferase</keyword>
<proteinExistence type="predicted"/>
<reference evidence="2 3" key="1">
    <citation type="submission" date="2018-04" db="EMBL/GenBank/DDBJ databases">
        <title>Adhaeribacter sp. HMF7616 genome sequencing and assembly.</title>
        <authorList>
            <person name="Kang H."/>
            <person name="Kang J."/>
            <person name="Cha I."/>
            <person name="Kim H."/>
            <person name="Joh K."/>
        </authorList>
    </citation>
    <scope>NUCLEOTIDE SEQUENCE [LARGE SCALE GENOMIC DNA]</scope>
    <source>
        <strain evidence="2 3">HMF7616</strain>
    </source>
</reference>
<name>A0A369QGJ5_9BACT</name>
<evidence type="ECO:0000313" key="2">
    <source>
        <dbReference type="EMBL" id="RDC63532.1"/>
    </source>
</evidence>
<comment type="caution">
    <text evidence="2">The sequence shown here is derived from an EMBL/GenBank/DDBJ whole genome shotgun (WGS) entry which is preliminary data.</text>
</comment>
<dbReference type="PANTHER" id="PTHR22916">
    <property type="entry name" value="GLYCOSYLTRANSFERASE"/>
    <property type="match status" value="1"/>
</dbReference>
<dbReference type="PANTHER" id="PTHR22916:SF3">
    <property type="entry name" value="UDP-GLCNAC:BETAGAL BETA-1,3-N-ACETYLGLUCOSAMINYLTRANSFERASE-LIKE PROTEIN 1"/>
    <property type="match status" value="1"/>
</dbReference>
<dbReference type="InterPro" id="IPR001173">
    <property type="entry name" value="Glyco_trans_2-like"/>
</dbReference>
<dbReference type="InterPro" id="IPR029044">
    <property type="entry name" value="Nucleotide-diphossugar_trans"/>
</dbReference>
<dbReference type="OrthoDB" id="396512at2"/>
<dbReference type="Proteomes" id="UP000253919">
    <property type="component" value="Unassembled WGS sequence"/>
</dbReference>
<accession>A0A369QGJ5</accession>
<dbReference type="Pfam" id="PF00535">
    <property type="entry name" value="Glycos_transf_2"/>
    <property type="match status" value="1"/>
</dbReference>
<evidence type="ECO:0000313" key="3">
    <source>
        <dbReference type="Proteomes" id="UP000253919"/>
    </source>
</evidence>
<dbReference type="EC" id="2.4.1.226" evidence="2"/>
<feature type="domain" description="Glycosyltransferase 2-like" evidence="1">
    <location>
        <begin position="9"/>
        <end position="139"/>
    </location>
</feature>
<keyword evidence="2" id="KW-0328">Glycosyltransferase</keyword>
<dbReference type="EC" id="2.4.1.175" evidence="2"/>
<dbReference type="AlphaFoldDB" id="A0A369QGJ5"/>
<protein>
    <submittedName>
        <fullName evidence="2">Glucuronosyl-N-acetylgalactosaminyl-proteoglycan 4-beta-N-acetylgalactosaminyltransferase</fullName>
        <ecNumber evidence="2">2.4.1.175</ecNumber>
        <ecNumber evidence="2">2.4.1.226</ecNumber>
    </submittedName>
</protein>
<dbReference type="EMBL" id="QASA01000001">
    <property type="protein sequence ID" value="RDC63532.1"/>
    <property type="molecule type" value="Genomic_DNA"/>
</dbReference>
<dbReference type="GO" id="GO:0050510">
    <property type="term" value="F:N-acetylgalactosaminyl-proteoglycan 3-beta-glucuronosyltransferase activity"/>
    <property type="evidence" value="ECO:0007669"/>
    <property type="project" value="UniProtKB-EC"/>
</dbReference>
<evidence type="ECO:0000259" key="1">
    <source>
        <dbReference type="Pfam" id="PF00535"/>
    </source>
</evidence>
<sequence>MIIPVPVVSVICLCYNHERFLAEALDSVLAQTYPNIEIIILDDASTDNSVAIIQEYCRRFPHLQFIQNSSNLGSCRAFNRAFKQSTGKYIIDFATDDVLLPNRITEQVQCFADLPEDYGVVYTNAILINEASQPIRPFYQILPNGKRYLEPVSGWIYEFLVRKYFISTPTMLIKRTVLEKLNGYNEELVYEDFDFWVRSSRYFQYYFLDKILTKRRLHPQQQSRQLYKKQDKQLASTVLVCQTALQLNRTTQENAALTFRVKYEFRKAVSTCNFKEALALAQLLQQLQSLNGVYKLAAILIQWQQKLF</sequence>
<dbReference type="GO" id="GO:0047238">
    <property type="term" value="F:glucuronosyl-N-acetylgalactosaminyl-proteoglycan 4-beta-N-acetylgalactosaminyltransferase activity"/>
    <property type="evidence" value="ECO:0007669"/>
    <property type="project" value="UniProtKB-EC"/>
</dbReference>
<gene>
    <name evidence="2" type="primary">fcbD</name>
    <name evidence="2" type="ORF">AHMF7616_02137</name>
</gene>